<dbReference type="OrthoDB" id="1700726at2759"/>
<accession>A0A067QDH1</accession>
<dbReference type="PANTHER" id="PTHR43272:SF33">
    <property type="entry name" value="AMP-BINDING DOMAIN-CONTAINING PROTEIN-RELATED"/>
    <property type="match status" value="1"/>
</dbReference>
<feature type="region of interest" description="Disordered" evidence="3">
    <location>
        <begin position="1"/>
        <end position="32"/>
    </location>
</feature>
<reference evidence="6" key="1">
    <citation type="journal article" date="2014" name="Proc. Natl. Acad. Sci. U.S.A.">
        <title>Extensive sampling of basidiomycete genomes demonstrates inadequacy of the white-rot/brown-rot paradigm for wood decay fungi.</title>
        <authorList>
            <person name="Riley R."/>
            <person name="Salamov A.A."/>
            <person name="Brown D.W."/>
            <person name="Nagy L.G."/>
            <person name="Floudas D."/>
            <person name="Held B.W."/>
            <person name="Levasseur A."/>
            <person name="Lombard V."/>
            <person name="Morin E."/>
            <person name="Otillar R."/>
            <person name="Lindquist E.A."/>
            <person name="Sun H."/>
            <person name="LaButti K.M."/>
            <person name="Schmutz J."/>
            <person name="Jabbour D."/>
            <person name="Luo H."/>
            <person name="Baker S.E."/>
            <person name="Pisabarro A.G."/>
            <person name="Walton J.D."/>
            <person name="Blanchette R.A."/>
            <person name="Henrissat B."/>
            <person name="Martin F."/>
            <person name="Cullen D."/>
            <person name="Hibbett D.S."/>
            <person name="Grigoriev I.V."/>
        </authorList>
    </citation>
    <scope>NUCLEOTIDE SEQUENCE [LARGE SCALE GENOMIC DNA]</scope>
    <source>
        <strain evidence="6">MUCL 33604</strain>
    </source>
</reference>
<dbReference type="InParanoid" id="A0A067QDH1"/>
<dbReference type="EMBL" id="KL197713">
    <property type="protein sequence ID" value="KDQ60651.1"/>
    <property type="molecule type" value="Genomic_DNA"/>
</dbReference>
<feature type="domain" description="AMP-dependent synthetase/ligase" evidence="4">
    <location>
        <begin position="83"/>
        <end position="486"/>
    </location>
</feature>
<sequence length="680" mass="74888">MSLAKQHDWPANLDYKKQSVEVPGTKRPGQTGHYQNSAWGLISLETPNSFQTLPELFETGYKASKDKPFLGHRPRISTTPLKYADHYKWQTYGEIDLRRRAIGSALHSMFATGILGGGEFETIIDLALHAYRKVGVSLYDTLGKESVEYIINHAHLTVIFASASQIPALLKLSSRVPILKLIVSIDDLAPEIKTVLSAWGETRSVTIKDLRQLEEEGRSNPIEPLPAKSEDVATLCYTSGTTSTPKGVVLTHGMLAGGTQSNLYGTHFPDGGVLLSYLPLAHIYERIAELLTIAIGGSIGYFTGDPLRLLEDAQILKPNFFPSVPRVLNRVYQSAMAAGRAPGVKGALFQKAVQAKLQKLHATGDNTHFLWDRLVFRKIQAVLGGNLQLVTCGSAPISPDVMDFLKIAFSCDVVEVVFSYGMTENVATCTKVWPKDPSSSGTVGPPQPCNELKLVDVPQMRYTSEDRPYPRGELCVRGLNCFKMYYKDEKNTKSTVDDEGWIHTGDVAAVDECGRFKIIDRVKNIMKLAQGEYVALEKIENMYSACPVTAQIYVHGDSLQSYLIGVVVPDPIQLASIASKVAGRRVTPQDTTALMTAARDQRVRDAILRELTKEAKKNGLQGFELVKRIHISLEPFSVDNGTLTPTMKIRRKDAENLYKAELDALYALGEPASSHPGPKL</sequence>
<dbReference type="GO" id="GO:0005783">
    <property type="term" value="C:endoplasmic reticulum"/>
    <property type="evidence" value="ECO:0007669"/>
    <property type="project" value="TreeGrafter"/>
</dbReference>
<dbReference type="Proteomes" id="UP000027265">
    <property type="component" value="Unassembled WGS sequence"/>
</dbReference>
<evidence type="ECO:0000313" key="6">
    <source>
        <dbReference type="Proteomes" id="UP000027265"/>
    </source>
</evidence>
<evidence type="ECO:0000259" key="4">
    <source>
        <dbReference type="Pfam" id="PF00501"/>
    </source>
</evidence>
<dbReference type="Pfam" id="PF00501">
    <property type="entry name" value="AMP-binding"/>
    <property type="match status" value="1"/>
</dbReference>
<dbReference type="GO" id="GO:0004467">
    <property type="term" value="F:long-chain fatty acid-CoA ligase activity"/>
    <property type="evidence" value="ECO:0007669"/>
    <property type="project" value="TreeGrafter"/>
</dbReference>
<evidence type="ECO:0000313" key="5">
    <source>
        <dbReference type="EMBL" id="KDQ60651.1"/>
    </source>
</evidence>
<organism evidence="5 6">
    <name type="scientific">Jaapia argillacea MUCL 33604</name>
    <dbReference type="NCBI Taxonomy" id="933084"/>
    <lineage>
        <taxon>Eukaryota</taxon>
        <taxon>Fungi</taxon>
        <taxon>Dikarya</taxon>
        <taxon>Basidiomycota</taxon>
        <taxon>Agaricomycotina</taxon>
        <taxon>Agaricomycetes</taxon>
        <taxon>Agaricomycetidae</taxon>
        <taxon>Jaapiales</taxon>
        <taxon>Jaapiaceae</taxon>
        <taxon>Jaapia</taxon>
    </lineage>
</organism>
<dbReference type="InterPro" id="IPR000873">
    <property type="entry name" value="AMP-dep_synth/lig_dom"/>
</dbReference>
<evidence type="ECO:0000256" key="3">
    <source>
        <dbReference type="SAM" id="MobiDB-lite"/>
    </source>
</evidence>
<dbReference type="InterPro" id="IPR020845">
    <property type="entry name" value="AMP-binding_CS"/>
</dbReference>
<dbReference type="SUPFAM" id="SSF56801">
    <property type="entry name" value="Acetyl-CoA synthetase-like"/>
    <property type="match status" value="1"/>
</dbReference>
<dbReference type="Gene3D" id="3.40.50.12780">
    <property type="entry name" value="N-terminal domain of ligase-like"/>
    <property type="match status" value="1"/>
</dbReference>
<dbReference type="STRING" id="933084.A0A067QDH1"/>
<dbReference type="InterPro" id="IPR042099">
    <property type="entry name" value="ANL_N_sf"/>
</dbReference>
<dbReference type="GO" id="GO:0005524">
    <property type="term" value="F:ATP binding"/>
    <property type="evidence" value="ECO:0007669"/>
    <property type="project" value="UniProtKB-KW"/>
</dbReference>
<protein>
    <recommendedName>
        <fullName evidence="4">AMP-dependent synthetase/ligase domain-containing protein</fullName>
    </recommendedName>
</protein>
<gene>
    <name evidence="5" type="ORF">JAAARDRAFT_125417</name>
</gene>
<dbReference type="AlphaFoldDB" id="A0A067QDH1"/>
<evidence type="ECO:0000256" key="2">
    <source>
        <dbReference type="ARBA" id="ARBA00022840"/>
    </source>
</evidence>
<name>A0A067QDH1_9AGAM</name>
<keyword evidence="1" id="KW-0547">Nucleotide-binding</keyword>
<proteinExistence type="predicted"/>
<dbReference type="PROSITE" id="PS00455">
    <property type="entry name" value="AMP_BINDING"/>
    <property type="match status" value="1"/>
</dbReference>
<feature type="compositionally biased region" description="Basic and acidic residues" evidence="3">
    <location>
        <begin position="1"/>
        <end position="19"/>
    </location>
</feature>
<dbReference type="GO" id="GO:0016020">
    <property type="term" value="C:membrane"/>
    <property type="evidence" value="ECO:0007669"/>
    <property type="project" value="TreeGrafter"/>
</dbReference>
<dbReference type="PANTHER" id="PTHR43272">
    <property type="entry name" value="LONG-CHAIN-FATTY-ACID--COA LIGASE"/>
    <property type="match status" value="1"/>
</dbReference>
<dbReference type="HOGENOM" id="CLU_000022_45_4_1"/>
<keyword evidence="2" id="KW-0067">ATP-binding</keyword>
<keyword evidence="6" id="KW-1185">Reference proteome</keyword>
<evidence type="ECO:0000256" key="1">
    <source>
        <dbReference type="ARBA" id="ARBA00022741"/>
    </source>
</evidence>